<accession>G4YSU3</accession>
<dbReference type="GeneID" id="20645241"/>
<evidence type="ECO:0000256" key="1">
    <source>
        <dbReference type="SAM" id="Phobius"/>
    </source>
</evidence>
<feature type="transmembrane region" description="Helical" evidence="1">
    <location>
        <begin position="27"/>
        <end position="46"/>
    </location>
</feature>
<keyword evidence="1" id="KW-1133">Transmembrane helix</keyword>
<reference evidence="2 3" key="1">
    <citation type="journal article" date="2006" name="Science">
        <title>Phytophthora genome sequences uncover evolutionary origins and mechanisms of pathogenesis.</title>
        <authorList>
            <person name="Tyler B.M."/>
            <person name="Tripathy S."/>
            <person name="Zhang X."/>
            <person name="Dehal P."/>
            <person name="Jiang R.H."/>
            <person name="Aerts A."/>
            <person name="Arredondo F.D."/>
            <person name="Baxter L."/>
            <person name="Bensasson D."/>
            <person name="Beynon J.L."/>
            <person name="Chapman J."/>
            <person name="Damasceno C.M."/>
            <person name="Dorrance A.E."/>
            <person name="Dou D."/>
            <person name="Dickerman A.W."/>
            <person name="Dubchak I.L."/>
            <person name="Garbelotto M."/>
            <person name="Gijzen M."/>
            <person name="Gordon S.G."/>
            <person name="Govers F."/>
            <person name="Grunwald N.J."/>
            <person name="Huang W."/>
            <person name="Ivors K.L."/>
            <person name="Jones R.W."/>
            <person name="Kamoun S."/>
            <person name="Krampis K."/>
            <person name="Lamour K.H."/>
            <person name="Lee M.K."/>
            <person name="McDonald W.H."/>
            <person name="Medina M."/>
            <person name="Meijer H.J."/>
            <person name="Nordberg E.K."/>
            <person name="Maclean D.J."/>
            <person name="Ospina-Giraldo M.D."/>
            <person name="Morris P.F."/>
            <person name="Phuntumart V."/>
            <person name="Putnam N.H."/>
            <person name="Rash S."/>
            <person name="Rose J.K."/>
            <person name="Sakihama Y."/>
            <person name="Salamov A.A."/>
            <person name="Savidor A."/>
            <person name="Scheuring C.F."/>
            <person name="Smith B.M."/>
            <person name="Sobral B.W."/>
            <person name="Terry A."/>
            <person name="Torto-Alalibo T.A."/>
            <person name="Win J."/>
            <person name="Xu Z."/>
            <person name="Zhang H."/>
            <person name="Grigoriev I.V."/>
            <person name="Rokhsar D.S."/>
            <person name="Boore J.L."/>
        </authorList>
    </citation>
    <scope>NUCLEOTIDE SEQUENCE [LARGE SCALE GENOMIC DNA]</scope>
    <source>
        <strain evidence="2 3">P6497</strain>
    </source>
</reference>
<evidence type="ECO:0000313" key="2">
    <source>
        <dbReference type="EMBL" id="EGZ24215.1"/>
    </source>
</evidence>
<proteinExistence type="predicted"/>
<dbReference type="RefSeq" id="XP_009519503.1">
    <property type="nucleotide sequence ID" value="XM_009521208.1"/>
</dbReference>
<feature type="transmembrane region" description="Helical" evidence="1">
    <location>
        <begin position="66"/>
        <end position="88"/>
    </location>
</feature>
<keyword evidence="3" id="KW-1185">Reference proteome</keyword>
<sequence length="157" mass="16469">MISLSAESQPAVVGSADTVSAASNKPIASAFIIAVILNFVAGGSLADSDVDGGSTSLSMTSHWTPAPNIVTILSYAVIILNLLVGDGYTRVAKRTSARRLEQADRQRALAVGVMLNCVAGGSQTAFVVADVSVALVMTPLWMLRPPAPLPPLFRRWY</sequence>
<gene>
    <name evidence="2" type="ORF">PHYSODRAFT_325356</name>
</gene>
<dbReference type="InParanoid" id="G4YSU3"/>
<name>G4YSU3_PHYSP</name>
<dbReference type="KEGG" id="psoj:PHYSODRAFT_325356"/>
<evidence type="ECO:0000313" key="3">
    <source>
        <dbReference type="Proteomes" id="UP000002640"/>
    </source>
</evidence>
<dbReference type="EMBL" id="JH159152">
    <property type="protein sequence ID" value="EGZ24215.1"/>
    <property type="molecule type" value="Genomic_DNA"/>
</dbReference>
<protein>
    <submittedName>
        <fullName evidence="2">Uncharacterized protein</fullName>
    </submittedName>
</protein>
<organism evidence="2 3">
    <name type="scientific">Phytophthora sojae (strain P6497)</name>
    <name type="common">Soybean stem and root rot agent</name>
    <name type="synonym">Phytophthora megasperma f. sp. glycines</name>
    <dbReference type="NCBI Taxonomy" id="1094619"/>
    <lineage>
        <taxon>Eukaryota</taxon>
        <taxon>Sar</taxon>
        <taxon>Stramenopiles</taxon>
        <taxon>Oomycota</taxon>
        <taxon>Peronosporomycetes</taxon>
        <taxon>Peronosporales</taxon>
        <taxon>Peronosporaceae</taxon>
        <taxon>Phytophthora</taxon>
    </lineage>
</organism>
<feature type="transmembrane region" description="Helical" evidence="1">
    <location>
        <begin position="109"/>
        <end position="142"/>
    </location>
</feature>
<dbReference type="AlphaFoldDB" id="G4YSU3"/>
<keyword evidence="1" id="KW-0472">Membrane</keyword>
<keyword evidence="1" id="KW-0812">Transmembrane</keyword>
<dbReference type="Proteomes" id="UP000002640">
    <property type="component" value="Unassembled WGS sequence"/>
</dbReference>